<evidence type="ECO:0000313" key="1">
    <source>
        <dbReference type="EMBL" id="RNA16774.1"/>
    </source>
</evidence>
<keyword evidence="2" id="KW-1185">Reference proteome</keyword>
<dbReference type="AlphaFoldDB" id="A0A3M7R083"/>
<gene>
    <name evidence="1" type="ORF">BpHYR1_003045</name>
</gene>
<protein>
    <submittedName>
        <fullName evidence="1">Uncharacterized protein</fullName>
    </submittedName>
</protein>
<comment type="caution">
    <text evidence="1">The sequence shown here is derived from an EMBL/GenBank/DDBJ whole genome shotgun (WGS) entry which is preliminary data.</text>
</comment>
<sequence length="64" mass="7324">MCLDSSLGKFGNMVHKSPNICLETTRPTFSLINRSIKLFNSSDLSTLIRQNGKKLLVYQFFIKK</sequence>
<proteinExistence type="predicted"/>
<reference evidence="1 2" key="1">
    <citation type="journal article" date="2018" name="Sci. Rep.">
        <title>Genomic signatures of local adaptation to the degree of environmental predictability in rotifers.</title>
        <authorList>
            <person name="Franch-Gras L."/>
            <person name="Hahn C."/>
            <person name="Garcia-Roger E.M."/>
            <person name="Carmona M.J."/>
            <person name="Serra M."/>
            <person name="Gomez A."/>
        </authorList>
    </citation>
    <scope>NUCLEOTIDE SEQUENCE [LARGE SCALE GENOMIC DNA]</scope>
    <source>
        <strain evidence="1">HYR1</strain>
    </source>
</reference>
<dbReference type="EMBL" id="REGN01004631">
    <property type="protein sequence ID" value="RNA16774.1"/>
    <property type="molecule type" value="Genomic_DNA"/>
</dbReference>
<evidence type="ECO:0000313" key="2">
    <source>
        <dbReference type="Proteomes" id="UP000276133"/>
    </source>
</evidence>
<name>A0A3M7R083_BRAPC</name>
<dbReference type="Proteomes" id="UP000276133">
    <property type="component" value="Unassembled WGS sequence"/>
</dbReference>
<organism evidence="1 2">
    <name type="scientific">Brachionus plicatilis</name>
    <name type="common">Marine rotifer</name>
    <name type="synonym">Brachionus muelleri</name>
    <dbReference type="NCBI Taxonomy" id="10195"/>
    <lineage>
        <taxon>Eukaryota</taxon>
        <taxon>Metazoa</taxon>
        <taxon>Spiralia</taxon>
        <taxon>Gnathifera</taxon>
        <taxon>Rotifera</taxon>
        <taxon>Eurotatoria</taxon>
        <taxon>Monogononta</taxon>
        <taxon>Pseudotrocha</taxon>
        <taxon>Ploima</taxon>
        <taxon>Brachionidae</taxon>
        <taxon>Brachionus</taxon>
    </lineage>
</organism>
<accession>A0A3M7R083</accession>